<evidence type="ECO:0000256" key="3">
    <source>
        <dbReference type="ARBA" id="ARBA00022691"/>
    </source>
</evidence>
<comment type="similarity">
    <text evidence="5 6">Belongs to the class I-like SAM-binding methyltransferase superfamily. C5-methyltransferase family.</text>
</comment>
<organism evidence="8 9">
    <name type="scientific">Candidatus Viridilinea halotolerans</name>
    <dbReference type="NCBI Taxonomy" id="2491704"/>
    <lineage>
        <taxon>Bacteria</taxon>
        <taxon>Bacillati</taxon>
        <taxon>Chloroflexota</taxon>
        <taxon>Chloroflexia</taxon>
        <taxon>Chloroflexales</taxon>
        <taxon>Chloroflexineae</taxon>
        <taxon>Oscillochloridaceae</taxon>
        <taxon>Candidatus Viridilinea</taxon>
    </lineage>
</organism>
<dbReference type="InterPro" id="IPR029063">
    <property type="entry name" value="SAM-dependent_MTases_sf"/>
</dbReference>
<dbReference type="Pfam" id="PF00145">
    <property type="entry name" value="DNA_methylase"/>
    <property type="match status" value="1"/>
</dbReference>
<dbReference type="InterPro" id="IPR050750">
    <property type="entry name" value="C5-MTase"/>
</dbReference>
<keyword evidence="1 5" id="KW-0489">Methyltransferase</keyword>
<evidence type="ECO:0000256" key="7">
    <source>
        <dbReference type="RuleBase" id="RU000417"/>
    </source>
</evidence>
<dbReference type="PANTHER" id="PTHR46098:SF1">
    <property type="entry name" value="TRNA (CYTOSINE(38)-C(5))-METHYLTRANSFERASE"/>
    <property type="match status" value="1"/>
</dbReference>
<dbReference type="Gene3D" id="3.40.50.150">
    <property type="entry name" value="Vaccinia Virus protein VP39"/>
    <property type="match status" value="1"/>
</dbReference>
<dbReference type="PANTHER" id="PTHR46098">
    <property type="entry name" value="TRNA (CYTOSINE(38)-C(5))-METHYLTRANSFERASE"/>
    <property type="match status" value="1"/>
</dbReference>
<dbReference type="Proteomes" id="UP000280307">
    <property type="component" value="Unassembled WGS sequence"/>
</dbReference>
<keyword evidence="4" id="KW-0680">Restriction system</keyword>
<dbReference type="InterPro" id="IPR001525">
    <property type="entry name" value="C5_MeTfrase"/>
</dbReference>
<dbReference type="NCBIfam" id="TIGR00675">
    <property type="entry name" value="dcm"/>
    <property type="match status" value="1"/>
</dbReference>
<sequence length="349" mass="39513">MFSFAEFCAGIGGFRLGLEKLGWNCVFSCEIDPQCEHTYRDNFGHTFHAYDIADICMGGMPAFDVLCAGFPCQPFSIAGKRLGYKDNRGNVLFYLIEIIKFARPSIVFLENVTNFMSHDHGITFQLLKEELAQAGYSTYFTLLDSSFFGVPQQRKRIYIVAFQESFNNKSFVFTKKRTKSTIFRHFIKHNDYSIPISEKWQEYIDLYTGKKTLDQMTFPVPKTRQALERINAGANLDDCVFQLRSSGIRACSIDAPLPTLAVSHSGGGAMIPVYSGERRHLNIAEMKRIMGFPDAYSFPVARTHAIKQLSNAVCPPVIESIGEDIQRYVLTEDYADETSMSLLQTSLNF</sequence>
<comment type="catalytic activity">
    <reaction evidence="7">
        <text>a 2'-deoxycytidine in DNA + S-adenosyl-L-methionine = a 5-methyl-2'-deoxycytidine in DNA + S-adenosyl-L-homocysteine + H(+)</text>
        <dbReference type="Rhea" id="RHEA:13681"/>
        <dbReference type="Rhea" id="RHEA-COMP:11369"/>
        <dbReference type="Rhea" id="RHEA-COMP:11370"/>
        <dbReference type="ChEBI" id="CHEBI:15378"/>
        <dbReference type="ChEBI" id="CHEBI:57856"/>
        <dbReference type="ChEBI" id="CHEBI:59789"/>
        <dbReference type="ChEBI" id="CHEBI:85452"/>
        <dbReference type="ChEBI" id="CHEBI:85454"/>
        <dbReference type="EC" id="2.1.1.37"/>
    </reaction>
</comment>
<feature type="active site" evidence="5">
    <location>
        <position position="72"/>
    </location>
</feature>
<dbReference type="AlphaFoldDB" id="A0A426UA09"/>
<evidence type="ECO:0000256" key="5">
    <source>
        <dbReference type="PROSITE-ProRule" id="PRU01016"/>
    </source>
</evidence>
<gene>
    <name evidence="8" type="primary">dcm</name>
    <name evidence="8" type="ORF">EI684_01840</name>
</gene>
<dbReference type="EMBL" id="RSAS01000076">
    <property type="protein sequence ID" value="RRR77127.1"/>
    <property type="molecule type" value="Genomic_DNA"/>
</dbReference>
<dbReference type="InterPro" id="IPR018117">
    <property type="entry name" value="C5_DNA_meth_AS"/>
</dbReference>
<dbReference type="Gene3D" id="3.90.120.10">
    <property type="entry name" value="DNA Methylase, subunit A, domain 2"/>
    <property type="match status" value="1"/>
</dbReference>
<protein>
    <recommendedName>
        <fullName evidence="7">Cytosine-specific methyltransferase</fullName>
        <ecNumber evidence="7">2.1.1.37</ecNumber>
    </recommendedName>
</protein>
<dbReference type="GO" id="GO:0009307">
    <property type="term" value="P:DNA restriction-modification system"/>
    <property type="evidence" value="ECO:0007669"/>
    <property type="project" value="UniProtKB-KW"/>
</dbReference>
<dbReference type="CDD" id="cd00315">
    <property type="entry name" value="Cyt_C5_DNA_methylase"/>
    <property type="match status" value="1"/>
</dbReference>
<comment type="caution">
    <text evidence="8">The sequence shown here is derived from an EMBL/GenBank/DDBJ whole genome shotgun (WGS) entry which is preliminary data.</text>
</comment>
<dbReference type="EC" id="2.1.1.37" evidence="7"/>
<evidence type="ECO:0000313" key="8">
    <source>
        <dbReference type="EMBL" id="RRR77127.1"/>
    </source>
</evidence>
<dbReference type="PROSITE" id="PS00094">
    <property type="entry name" value="C5_MTASE_1"/>
    <property type="match status" value="1"/>
</dbReference>
<keyword evidence="3 5" id="KW-0949">S-adenosyl-L-methionine</keyword>
<dbReference type="PRINTS" id="PR00105">
    <property type="entry name" value="C5METTRFRASE"/>
</dbReference>
<proteinExistence type="inferred from homology"/>
<dbReference type="GO" id="GO:0032259">
    <property type="term" value="P:methylation"/>
    <property type="evidence" value="ECO:0007669"/>
    <property type="project" value="UniProtKB-KW"/>
</dbReference>
<name>A0A426UA09_9CHLR</name>
<dbReference type="SUPFAM" id="SSF53335">
    <property type="entry name" value="S-adenosyl-L-methionine-dependent methyltransferases"/>
    <property type="match status" value="1"/>
</dbReference>
<evidence type="ECO:0000256" key="4">
    <source>
        <dbReference type="ARBA" id="ARBA00022747"/>
    </source>
</evidence>
<evidence type="ECO:0000256" key="2">
    <source>
        <dbReference type="ARBA" id="ARBA00022679"/>
    </source>
</evidence>
<evidence type="ECO:0000313" key="9">
    <source>
        <dbReference type="Proteomes" id="UP000280307"/>
    </source>
</evidence>
<dbReference type="PROSITE" id="PS51679">
    <property type="entry name" value="SAM_MT_C5"/>
    <property type="match status" value="1"/>
</dbReference>
<evidence type="ECO:0000256" key="6">
    <source>
        <dbReference type="RuleBase" id="RU000416"/>
    </source>
</evidence>
<evidence type="ECO:0000256" key="1">
    <source>
        <dbReference type="ARBA" id="ARBA00022603"/>
    </source>
</evidence>
<reference evidence="8 9" key="1">
    <citation type="submission" date="2018-12" db="EMBL/GenBank/DDBJ databases">
        <title>Genome Sequence of Candidatus Viridilinea halotolerans isolated from saline sulfide-rich spring.</title>
        <authorList>
            <person name="Grouzdev D.S."/>
            <person name="Burganskaya E.I."/>
            <person name="Krutkina M.S."/>
            <person name="Sukhacheva M.V."/>
            <person name="Gorlenko V.M."/>
        </authorList>
    </citation>
    <scope>NUCLEOTIDE SEQUENCE [LARGE SCALE GENOMIC DNA]</scope>
    <source>
        <strain evidence="8">Chok-6</strain>
    </source>
</reference>
<dbReference type="GO" id="GO:0003886">
    <property type="term" value="F:DNA (cytosine-5-)-methyltransferase activity"/>
    <property type="evidence" value="ECO:0007669"/>
    <property type="project" value="UniProtKB-EC"/>
</dbReference>
<keyword evidence="2 5" id="KW-0808">Transferase</keyword>
<accession>A0A426UA09</accession>